<dbReference type="Proteomes" id="UP000662747">
    <property type="component" value="Chromosome"/>
</dbReference>
<protein>
    <submittedName>
        <fullName evidence="1">Uncharacterized protein</fullName>
    </submittedName>
</protein>
<gene>
    <name evidence="1" type="ORF">JY651_51095</name>
</gene>
<keyword evidence="2" id="KW-1185">Reference proteome</keyword>
<sequence>MAVHFIDCFAPGVGTEAASDRIAAALSRVQRKVLSRQGLTPGGQAPVASPGTLRWRIQKLRDDGGSFLVVEETGPARWDLSFFRALSATVGGIVVAREHHSREERRGLATFLSGRTVEVAARDMQLGATSLGGVTLEQLTGSRSVDAVYEARFAELCSTLALRLREGTVLAAEDWQVSAPVEKFAPEKPSPQSWAFLPNLEAAAWKQALAAGVAKGWEWRTATVRGASFVELRRDGAFNEADVAGFSAKVPTGVTALEVRGAGEPFRWSEAEKGKVSERGTGSGAEELFKVLYRAAVLVGEGPGMVLGRGAEGWTLAR</sequence>
<dbReference type="RefSeq" id="WP_206724909.1">
    <property type="nucleotide sequence ID" value="NZ_CP071090.1"/>
</dbReference>
<reference evidence="1 2" key="1">
    <citation type="submission" date="2021-02" db="EMBL/GenBank/DDBJ databases">
        <title>De Novo genome assembly of isolated myxobacteria.</title>
        <authorList>
            <person name="Stevens D.C."/>
        </authorList>
    </citation>
    <scope>NUCLEOTIDE SEQUENCE [LARGE SCALE GENOMIC DNA]</scope>
    <source>
        <strain evidence="2">SCPEA02</strain>
    </source>
</reference>
<accession>A0ABX7NY66</accession>
<proteinExistence type="predicted"/>
<evidence type="ECO:0000313" key="2">
    <source>
        <dbReference type="Proteomes" id="UP000662747"/>
    </source>
</evidence>
<name>A0ABX7NY66_9BACT</name>
<organism evidence="1 2">
    <name type="scientific">Pyxidicoccus parkwayensis</name>
    <dbReference type="NCBI Taxonomy" id="2813578"/>
    <lineage>
        <taxon>Bacteria</taxon>
        <taxon>Pseudomonadati</taxon>
        <taxon>Myxococcota</taxon>
        <taxon>Myxococcia</taxon>
        <taxon>Myxococcales</taxon>
        <taxon>Cystobacterineae</taxon>
        <taxon>Myxococcaceae</taxon>
        <taxon>Pyxidicoccus</taxon>
    </lineage>
</organism>
<evidence type="ECO:0000313" key="1">
    <source>
        <dbReference type="EMBL" id="QSQ23334.1"/>
    </source>
</evidence>
<dbReference type="EMBL" id="CP071090">
    <property type="protein sequence ID" value="QSQ23334.1"/>
    <property type="molecule type" value="Genomic_DNA"/>
</dbReference>